<feature type="transmembrane region" description="Helical" evidence="2">
    <location>
        <begin position="276"/>
        <end position="297"/>
    </location>
</feature>
<dbReference type="Pfam" id="PF01564">
    <property type="entry name" value="Spermine_synth"/>
    <property type="match status" value="1"/>
</dbReference>
<dbReference type="PANTHER" id="PTHR43317:SF1">
    <property type="entry name" value="THERMOSPERMINE SYNTHASE ACAULIS5"/>
    <property type="match status" value="1"/>
</dbReference>
<proteinExistence type="predicted"/>
<evidence type="ECO:0000313" key="4">
    <source>
        <dbReference type="Proteomes" id="UP000216913"/>
    </source>
</evidence>
<reference evidence="3 4" key="1">
    <citation type="submission" date="2017-05" db="EMBL/GenBank/DDBJ databases">
        <title>Complete and WGS of Bordetella genogroups.</title>
        <authorList>
            <person name="Spilker T."/>
            <person name="LiPuma J."/>
        </authorList>
    </citation>
    <scope>NUCLEOTIDE SEQUENCE [LARGE SCALE GENOMIC DNA]</scope>
    <source>
        <strain evidence="3 4">AU10456</strain>
    </source>
</reference>
<evidence type="ECO:0000256" key="2">
    <source>
        <dbReference type="SAM" id="Phobius"/>
    </source>
</evidence>
<feature type="transmembrane region" description="Helical" evidence="2">
    <location>
        <begin position="175"/>
        <end position="196"/>
    </location>
</feature>
<feature type="transmembrane region" description="Helical" evidence="2">
    <location>
        <begin position="243"/>
        <end position="264"/>
    </location>
</feature>
<protein>
    <submittedName>
        <fullName evidence="3">Spermidine synthase</fullName>
    </submittedName>
</protein>
<dbReference type="AlphaFoldDB" id="A0A261TRK9"/>
<dbReference type="PANTHER" id="PTHR43317">
    <property type="entry name" value="THERMOSPERMINE SYNTHASE ACAULIS5"/>
    <property type="match status" value="1"/>
</dbReference>
<gene>
    <name evidence="3" type="ORF">CAL25_10960</name>
</gene>
<feature type="transmembrane region" description="Helical" evidence="2">
    <location>
        <begin position="138"/>
        <end position="163"/>
    </location>
</feature>
<dbReference type="GO" id="GO:0006596">
    <property type="term" value="P:polyamine biosynthetic process"/>
    <property type="evidence" value="ECO:0007669"/>
    <property type="project" value="UniProtKB-KW"/>
</dbReference>
<keyword evidence="2" id="KW-0472">Membrane</keyword>
<feature type="transmembrane region" description="Helical" evidence="2">
    <location>
        <begin position="49"/>
        <end position="70"/>
    </location>
</feature>
<dbReference type="InterPro" id="IPR029063">
    <property type="entry name" value="SAM-dependent_MTases_sf"/>
</dbReference>
<keyword evidence="4" id="KW-1185">Reference proteome</keyword>
<feature type="transmembrane region" description="Helical" evidence="2">
    <location>
        <begin position="454"/>
        <end position="471"/>
    </location>
</feature>
<feature type="transmembrane region" description="Helical" evidence="2">
    <location>
        <begin position="357"/>
        <end position="383"/>
    </location>
</feature>
<dbReference type="Proteomes" id="UP000216913">
    <property type="component" value="Unassembled WGS sequence"/>
</dbReference>
<organism evidence="3 4">
    <name type="scientific">Bordetella genomosp. 5</name>
    <dbReference type="NCBI Taxonomy" id="1395608"/>
    <lineage>
        <taxon>Bacteria</taxon>
        <taxon>Pseudomonadati</taxon>
        <taxon>Pseudomonadota</taxon>
        <taxon>Betaproteobacteria</taxon>
        <taxon>Burkholderiales</taxon>
        <taxon>Alcaligenaceae</taxon>
        <taxon>Bordetella</taxon>
    </lineage>
</organism>
<feature type="transmembrane region" description="Helical" evidence="2">
    <location>
        <begin position="422"/>
        <end position="442"/>
    </location>
</feature>
<feature type="transmembrane region" description="Helical" evidence="2">
    <location>
        <begin position="395"/>
        <end position="416"/>
    </location>
</feature>
<evidence type="ECO:0000256" key="1">
    <source>
        <dbReference type="ARBA" id="ARBA00023115"/>
    </source>
</evidence>
<evidence type="ECO:0000313" key="3">
    <source>
        <dbReference type="EMBL" id="OZI52259.1"/>
    </source>
</evidence>
<accession>A0A261TRK9</accession>
<feature type="transmembrane region" description="Helical" evidence="2">
    <location>
        <begin position="309"/>
        <end position="332"/>
    </location>
</feature>
<comment type="caution">
    <text evidence="3">The sequence shown here is derived from an EMBL/GenBank/DDBJ whole genome shotgun (WGS) entry which is preliminary data.</text>
</comment>
<feature type="transmembrane region" description="Helical" evidence="2">
    <location>
        <begin position="16"/>
        <end position="37"/>
    </location>
</feature>
<dbReference type="NCBIfam" id="NF037959">
    <property type="entry name" value="MFS_SpdSyn"/>
    <property type="match status" value="1"/>
</dbReference>
<keyword evidence="1" id="KW-0620">Polyamine biosynthesis</keyword>
<feature type="transmembrane region" description="Helical" evidence="2">
    <location>
        <begin position="101"/>
        <end position="126"/>
    </location>
</feature>
<keyword evidence="2" id="KW-0812">Transmembrane</keyword>
<keyword evidence="2" id="KW-1133">Transmembrane helix</keyword>
<feature type="transmembrane region" description="Helical" evidence="2">
    <location>
        <begin position="202"/>
        <end position="222"/>
    </location>
</feature>
<dbReference type="Gene3D" id="3.40.50.150">
    <property type="entry name" value="Vaccinia Virus protein VP39"/>
    <property type="match status" value="1"/>
</dbReference>
<dbReference type="EMBL" id="NEVP01000006">
    <property type="protein sequence ID" value="OZI52259.1"/>
    <property type="molecule type" value="Genomic_DNA"/>
</dbReference>
<sequence length="849" mass="88215">MAGVAKVQAGERVPGLAWPAALLLVSGAASLIYQILWIKQLSLIVGVEVHAIATAVSAFFLGLALGSFALGRVSGRLSDRAGATVAGTGGRARWRRAAGGLGLYAALEAGIAILGLGVTAGLARAAPWFAANEGPLTWLLLFLAVGAAPFLMGGTLPALLQAVRGRAPAARAGGTLYAANTAGAIAGALLPAFLLIPAFGVWGTACVAAGLNLLAALGALALTRTQASPAAPAQAAEPLCADARWAIVLYGVAGALALGYEIVWSQMIVPFMSTRSFAFSVVLAVYLAGLAAGAAVYARWQPRNPWRVFGLLIALAGAVALAEAALLGRWLVHAQSVAEATVLRASDSRLAGMSARFAVAAGAVVLIPTFLLGAAFPAVLAIVSRQAGGEGRAAGAVLATNTLGGIAGTLLTAFVLLPGLGVVRTLALLALLACAVGTVAVWRAPGAHRAARGGALALGAAVLVLGAWLPPDHLARLLPGAQGADLVYYREGHGGTVAVVQRGGGERRFSRLYIQGVSNSGDAMPSLRYMRLQALLPLVIHNGEPRSALVIGYGTGITAGALSRYAGLQRRVVAELLPAVVDAGPMFSGTYGASRDPGLDIRLRDGRRELLRSAERYDLITLEPPPPSAAGVVNLYSRDFYALAASRLEPQGIVAQWLPLPTQNVEDTQALVASFLDVFPHASLWTTEMHEMLLVGSLQPVTLDVARIAQRLEQPLVQSALAEVGVGSPAALLATWVTGREGLARFAADTAPVTDDRPAIEYADWVRPREIARALPALMALRESPPLQGGDTALDDAMRRERVTLDLFYRSALSAYRGDREAWARDAVALSRQAGDNPYIAWFLRGQSR</sequence>
<dbReference type="SUPFAM" id="SSF53335">
    <property type="entry name" value="S-adenosyl-L-methionine-dependent methyltransferases"/>
    <property type="match status" value="1"/>
</dbReference>
<name>A0A261TRK9_9BORD</name>